<dbReference type="EMBL" id="JAUSUG010000025">
    <property type="protein sequence ID" value="MDQ0257325.1"/>
    <property type="molecule type" value="Genomic_DNA"/>
</dbReference>
<dbReference type="Proteomes" id="UP001230005">
    <property type="component" value="Unassembled WGS sequence"/>
</dbReference>
<gene>
    <name evidence="1" type="ORF">J2S74_004783</name>
</gene>
<keyword evidence="2" id="KW-1185">Reference proteome</keyword>
<comment type="caution">
    <text evidence="1">The sequence shown here is derived from an EMBL/GenBank/DDBJ whole genome shotgun (WGS) entry which is preliminary data.</text>
</comment>
<evidence type="ECO:0000313" key="2">
    <source>
        <dbReference type="Proteomes" id="UP001230005"/>
    </source>
</evidence>
<protein>
    <submittedName>
        <fullName evidence="1">Aminoglycoside phosphotransferase (APT) family kinase protein</fullName>
    </submittedName>
</protein>
<accession>A0ABU0A1H3</accession>
<sequence length="46" mass="5694">MKERPVVLQHDDFHCNGLYNGMIDFNRFDWGDTWHDFYKFPCLQEK</sequence>
<organism evidence="1 2">
    <name type="scientific">Evansella vedderi</name>
    <dbReference type="NCBI Taxonomy" id="38282"/>
    <lineage>
        <taxon>Bacteria</taxon>
        <taxon>Bacillati</taxon>
        <taxon>Bacillota</taxon>
        <taxon>Bacilli</taxon>
        <taxon>Bacillales</taxon>
        <taxon>Bacillaceae</taxon>
        <taxon>Evansella</taxon>
    </lineage>
</organism>
<keyword evidence="1" id="KW-0418">Kinase</keyword>
<name>A0ABU0A1H3_9BACI</name>
<proteinExistence type="predicted"/>
<reference evidence="1 2" key="1">
    <citation type="submission" date="2023-07" db="EMBL/GenBank/DDBJ databases">
        <title>Genomic Encyclopedia of Type Strains, Phase IV (KMG-IV): sequencing the most valuable type-strain genomes for metagenomic binning, comparative biology and taxonomic classification.</title>
        <authorList>
            <person name="Goeker M."/>
        </authorList>
    </citation>
    <scope>NUCLEOTIDE SEQUENCE [LARGE SCALE GENOMIC DNA]</scope>
    <source>
        <strain evidence="1 2">DSM 9768</strain>
    </source>
</reference>
<keyword evidence="1" id="KW-0808">Transferase</keyword>
<evidence type="ECO:0000313" key="1">
    <source>
        <dbReference type="EMBL" id="MDQ0257325.1"/>
    </source>
</evidence>
<dbReference type="GO" id="GO:0016301">
    <property type="term" value="F:kinase activity"/>
    <property type="evidence" value="ECO:0007669"/>
    <property type="project" value="UniProtKB-KW"/>
</dbReference>